<feature type="non-terminal residue" evidence="2">
    <location>
        <position position="1"/>
    </location>
</feature>
<keyword evidence="3" id="KW-1185">Reference proteome</keyword>
<proteinExistence type="predicted"/>
<feature type="non-terminal residue" evidence="2">
    <location>
        <position position="77"/>
    </location>
</feature>
<sequence length="77" mass="7496">GTNTRGGCVATGICETIGVDEVTFWVVGESIVNVAGVIDVADAAVIAGIGPSCKTTGGKANADNVESEGADTAVGTR</sequence>
<name>A0AA38G0N8_TAXCH</name>
<accession>A0AA38G0N8</accession>
<dbReference type="AlphaFoldDB" id="A0AA38G0N8"/>
<evidence type="ECO:0000256" key="1">
    <source>
        <dbReference type="SAM" id="MobiDB-lite"/>
    </source>
</evidence>
<protein>
    <submittedName>
        <fullName evidence="2">Uncharacterized protein</fullName>
    </submittedName>
</protein>
<dbReference type="EMBL" id="JAHRHJ020000005">
    <property type="protein sequence ID" value="KAH9313600.1"/>
    <property type="molecule type" value="Genomic_DNA"/>
</dbReference>
<gene>
    <name evidence="2" type="ORF">KI387_022227</name>
</gene>
<organism evidence="2 3">
    <name type="scientific">Taxus chinensis</name>
    <name type="common">Chinese yew</name>
    <name type="synonym">Taxus wallichiana var. chinensis</name>
    <dbReference type="NCBI Taxonomy" id="29808"/>
    <lineage>
        <taxon>Eukaryota</taxon>
        <taxon>Viridiplantae</taxon>
        <taxon>Streptophyta</taxon>
        <taxon>Embryophyta</taxon>
        <taxon>Tracheophyta</taxon>
        <taxon>Spermatophyta</taxon>
        <taxon>Pinopsida</taxon>
        <taxon>Pinidae</taxon>
        <taxon>Conifers II</taxon>
        <taxon>Cupressales</taxon>
        <taxon>Taxaceae</taxon>
        <taxon>Taxus</taxon>
    </lineage>
</organism>
<evidence type="ECO:0000313" key="3">
    <source>
        <dbReference type="Proteomes" id="UP000824469"/>
    </source>
</evidence>
<feature type="region of interest" description="Disordered" evidence="1">
    <location>
        <begin position="54"/>
        <end position="77"/>
    </location>
</feature>
<evidence type="ECO:0000313" key="2">
    <source>
        <dbReference type="EMBL" id="KAH9313600.1"/>
    </source>
</evidence>
<comment type="caution">
    <text evidence="2">The sequence shown here is derived from an EMBL/GenBank/DDBJ whole genome shotgun (WGS) entry which is preliminary data.</text>
</comment>
<dbReference type="Proteomes" id="UP000824469">
    <property type="component" value="Unassembled WGS sequence"/>
</dbReference>
<reference evidence="2 3" key="1">
    <citation type="journal article" date="2021" name="Nat. Plants">
        <title>The Taxus genome provides insights into paclitaxel biosynthesis.</title>
        <authorList>
            <person name="Xiong X."/>
            <person name="Gou J."/>
            <person name="Liao Q."/>
            <person name="Li Y."/>
            <person name="Zhou Q."/>
            <person name="Bi G."/>
            <person name="Li C."/>
            <person name="Du R."/>
            <person name="Wang X."/>
            <person name="Sun T."/>
            <person name="Guo L."/>
            <person name="Liang H."/>
            <person name="Lu P."/>
            <person name="Wu Y."/>
            <person name="Zhang Z."/>
            <person name="Ro D.K."/>
            <person name="Shang Y."/>
            <person name="Huang S."/>
            <person name="Yan J."/>
        </authorList>
    </citation>
    <scope>NUCLEOTIDE SEQUENCE [LARGE SCALE GENOMIC DNA]</scope>
    <source>
        <strain evidence="2">Ta-2019</strain>
    </source>
</reference>